<dbReference type="HOGENOM" id="CLU_2502473_0_0_1"/>
<proteinExistence type="predicted"/>
<dbReference type="Proteomes" id="UP000026915">
    <property type="component" value="Chromosome 6"/>
</dbReference>
<organism evidence="1 2">
    <name type="scientific">Theobroma cacao</name>
    <name type="common">Cacao</name>
    <name type="synonym">Cocoa</name>
    <dbReference type="NCBI Taxonomy" id="3641"/>
    <lineage>
        <taxon>Eukaryota</taxon>
        <taxon>Viridiplantae</taxon>
        <taxon>Streptophyta</taxon>
        <taxon>Embryophyta</taxon>
        <taxon>Tracheophyta</taxon>
        <taxon>Spermatophyta</taxon>
        <taxon>Magnoliopsida</taxon>
        <taxon>eudicotyledons</taxon>
        <taxon>Gunneridae</taxon>
        <taxon>Pentapetalae</taxon>
        <taxon>rosids</taxon>
        <taxon>malvids</taxon>
        <taxon>Malvales</taxon>
        <taxon>Malvaceae</taxon>
        <taxon>Byttnerioideae</taxon>
        <taxon>Theobroma</taxon>
    </lineage>
</organism>
<gene>
    <name evidence="1" type="ORF">TCM_027518</name>
</gene>
<sequence>MFTVAATSSNVSGSTVDILVLVFSSSLCLIQVAKVAEILAEYGTKPHEYAPIVNALRKRPQAWFELGLEKPETKKSITDRIHHCYC</sequence>
<dbReference type="STRING" id="3641.A0A061G9M4"/>
<dbReference type="InParanoid" id="A0A061G9M4"/>
<accession>A0A061G9M4</accession>
<dbReference type="Gramene" id="EOY26118">
    <property type="protein sequence ID" value="EOY26118"/>
    <property type="gene ID" value="TCM_027518"/>
</dbReference>
<reference evidence="1 2" key="1">
    <citation type="journal article" date="2013" name="Genome Biol.">
        <title>The genome sequence of the most widely cultivated cacao type and its use to identify candidate genes regulating pod color.</title>
        <authorList>
            <person name="Motamayor J.C."/>
            <person name="Mockaitis K."/>
            <person name="Schmutz J."/>
            <person name="Haiminen N."/>
            <person name="Iii D.L."/>
            <person name="Cornejo O."/>
            <person name="Findley S.D."/>
            <person name="Zheng P."/>
            <person name="Utro F."/>
            <person name="Royaert S."/>
            <person name="Saski C."/>
            <person name="Jenkins J."/>
            <person name="Podicheti R."/>
            <person name="Zhao M."/>
            <person name="Scheffler B.E."/>
            <person name="Stack J.C."/>
            <person name="Feltus F.A."/>
            <person name="Mustiga G.M."/>
            <person name="Amores F."/>
            <person name="Phillips W."/>
            <person name="Marelli J.P."/>
            <person name="May G.D."/>
            <person name="Shapiro H."/>
            <person name="Ma J."/>
            <person name="Bustamante C.D."/>
            <person name="Schnell R.J."/>
            <person name="Main D."/>
            <person name="Gilbert D."/>
            <person name="Parida L."/>
            <person name="Kuhn D.N."/>
        </authorList>
    </citation>
    <scope>NUCLEOTIDE SEQUENCE [LARGE SCALE GENOMIC DNA]</scope>
    <source>
        <strain evidence="2">cv. Matina 1-6</strain>
    </source>
</reference>
<dbReference type="eggNOG" id="KOG4473">
    <property type="taxonomic scope" value="Eukaryota"/>
</dbReference>
<evidence type="ECO:0000313" key="1">
    <source>
        <dbReference type="EMBL" id="EOY26118.1"/>
    </source>
</evidence>
<evidence type="ECO:0000313" key="2">
    <source>
        <dbReference type="Proteomes" id="UP000026915"/>
    </source>
</evidence>
<dbReference type="EMBL" id="CM001884">
    <property type="protein sequence ID" value="EOY26118.1"/>
    <property type="molecule type" value="Genomic_DNA"/>
</dbReference>
<protein>
    <submittedName>
        <fullName evidence="1">Uncharacterized protein</fullName>
    </submittedName>
</protein>
<keyword evidence="2" id="KW-1185">Reference proteome</keyword>
<dbReference type="AlphaFoldDB" id="A0A061G9M4"/>
<name>A0A061G9M4_THECC</name>